<dbReference type="PANTHER" id="PTHR34821:SF2">
    <property type="entry name" value="INNER MEMBRANE PROTEIN YDCZ"/>
    <property type="match status" value="1"/>
</dbReference>
<feature type="transmembrane region" description="Helical" evidence="1">
    <location>
        <begin position="7"/>
        <end position="25"/>
    </location>
</feature>
<feature type="transmembrane region" description="Helical" evidence="1">
    <location>
        <begin position="220"/>
        <end position="240"/>
    </location>
</feature>
<evidence type="ECO:0000256" key="1">
    <source>
        <dbReference type="SAM" id="Phobius"/>
    </source>
</evidence>
<dbReference type="PANTHER" id="PTHR34821">
    <property type="entry name" value="INNER MEMBRANE PROTEIN YDCZ"/>
    <property type="match status" value="1"/>
</dbReference>
<name>G8QSK0_SPHPG</name>
<gene>
    <name evidence="2" type="ordered locus">SpiGrapes_1141</name>
</gene>
<dbReference type="AlphaFoldDB" id="G8QSK0"/>
<dbReference type="Pfam" id="PF04657">
    <property type="entry name" value="DMT_YdcZ"/>
    <property type="match status" value="2"/>
</dbReference>
<dbReference type="STRING" id="158190.SpiGrapes_1141"/>
<dbReference type="Proteomes" id="UP000005632">
    <property type="component" value="Chromosome"/>
</dbReference>
<dbReference type="OrthoDB" id="370053at2"/>
<feature type="transmembrane region" description="Helical" evidence="1">
    <location>
        <begin position="134"/>
        <end position="150"/>
    </location>
</feature>
<feature type="transmembrane region" description="Helical" evidence="1">
    <location>
        <begin position="252"/>
        <end position="274"/>
    </location>
</feature>
<keyword evidence="1" id="KW-0812">Transmembrane</keyword>
<dbReference type="HOGENOM" id="CLU_902849_0_0_12"/>
<feature type="transmembrane region" description="Helical" evidence="1">
    <location>
        <begin position="188"/>
        <end position="208"/>
    </location>
</feature>
<keyword evidence="3" id="KW-1185">Reference proteome</keyword>
<dbReference type="eggNOG" id="COG3238">
    <property type="taxonomic scope" value="Bacteria"/>
</dbReference>
<feature type="transmembrane region" description="Helical" evidence="1">
    <location>
        <begin position="280"/>
        <end position="298"/>
    </location>
</feature>
<proteinExistence type="predicted"/>
<organism evidence="2 3">
    <name type="scientific">Sphaerochaeta pleomorpha (strain ATCC BAA-1885 / DSM 22778 / Grapes)</name>
    <dbReference type="NCBI Taxonomy" id="158190"/>
    <lineage>
        <taxon>Bacteria</taxon>
        <taxon>Pseudomonadati</taxon>
        <taxon>Spirochaetota</taxon>
        <taxon>Spirochaetia</taxon>
        <taxon>Spirochaetales</taxon>
        <taxon>Sphaerochaetaceae</taxon>
        <taxon>Sphaerochaeta</taxon>
    </lineage>
</organism>
<sequence length="308" mass="33224">MAFMQTAAYILLDFITGMVISIMVVCNTELGVASTMGVSLIINHIVGLTILFGILFFGRKNKTINPPRSKAPWYLWFSGLFGLAILNCNYYTIVYTGASLAMASTVFGQSAVSLVYDLTGFMGMKKYTLNKKKILSLSISLAGILIMASTNEGSFAFAFILLGVLAGALTMTQMVLNSTFSQYKGSFFAARHNFLVGLVAGVLFYFVFSPQQTFQGFKVIGKIPLLLTVSGGTLAVFVVVSTNIVVTKIPAIYSALLLSGAQILMSLAIDATFYDKFSPTLLYGSLLMLIGMAGNIIADRRQKVAIPV</sequence>
<evidence type="ECO:0000313" key="2">
    <source>
        <dbReference type="EMBL" id="AEV28961.1"/>
    </source>
</evidence>
<dbReference type="GO" id="GO:0005886">
    <property type="term" value="C:plasma membrane"/>
    <property type="evidence" value="ECO:0007669"/>
    <property type="project" value="TreeGrafter"/>
</dbReference>
<evidence type="ECO:0008006" key="4">
    <source>
        <dbReference type="Google" id="ProtNLM"/>
    </source>
</evidence>
<dbReference type="RefSeq" id="WP_014269810.1">
    <property type="nucleotide sequence ID" value="NC_016633.1"/>
</dbReference>
<feature type="transmembrane region" description="Helical" evidence="1">
    <location>
        <begin position="37"/>
        <end position="57"/>
    </location>
</feature>
<reference evidence="2 3" key="1">
    <citation type="submission" date="2011-11" db="EMBL/GenBank/DDBJ databases">
        <title>Complete sequence of Spirochaeta sp. grapes.</title>
        <authorList>
            <consortium name="US DOE Joint Genome Institute"/>
            <person name="Lucas S."/>
            <person name="Han J."/>
            <person name="Lapidus A."/>
            <person name="Cheng J.-F."/>
            <person name="Goodwin L."/>
            <person name="Pitluck S."/>
            <person name="Peters L."/>
            <person name="Ovchinnikova G."/>
            <person name="Munk A.C."/>
            <person name="Detter J.C."/>
            <person name="Han C."/>
            <person name="Tapia R."/>
            <person name="Land M."/>
            <person name="Hauser L."/>
            <person name="Kyrpides N."/>
            <person name="Ivanova N."/>
            <person name="Pagani I."/>
            <person name="Ritalahtilisa K."/>
            <person name="Loeffler F."/>
            <person name="Woyke T."/>
        </authorList>
    </citation>
    <scope>NUCLEOTIDE SEQUENCE [LARGE SCALE GENOMIC DNA]</scope>
    <source>
        <strain evidence="3">ATCC BAA-1885 / DSM 22778 / Grapes</strain>
    </source>
</reference>
<protein>
    <recommendedName>
        <fullName evidence="4">EamA-like transporter family</fullName>
    </recommendedName>
</protein>
<dbReference type="InterPro" id="IPR006750">
    <property type="entry name" value="YdcZ"/>
</dbReference>
<keyword evidence="1" id="KW-1133">Transmembrane helix</keyword>
<feature type="transmembrane region" description="Helical" evidence="1">
    <location>
        <begin position="73"/>
        <end position="93"/>
    </location>
</feature>
<accession>G8QSK0</accession>
<feature type="transmembrane region" description="Helical" evidence="1">
    <location>
        <begin position="99"/>
        <end position="122"/>
    </location>
</feature>
<keyword evidence="1" id="KW-0472">Membrane</keyword>
<dbReference type="EMBL" id="CP003155">
    <property type="protein sequence ID" value="AEV28961.1"/>
    <property type="molecule type" value="Genomic_DNA"/>
</dbReference>
<dbReference type="KEGG" id="sgp:SpiGrapes_1141"/>
<feature type="transmembrane region" description="Helical" evidence="1">
    <location>
        <begin position="156"/>
        <end position="176"/>
    </location>
</feature>
<evidence type="ECO:0000313" key="3">
    <source>
        <dbReference type="Proteomes" id="UP000005632"/>
    </source>
</evidence>